<dbReference type="Proteomes" id="UP000494363">
    <property type="component" value="Unassembled WGS sequence"/>
</dbReference>
<sequence>MLPDRLLKHAGRDNAMPASAPWLLAARGWK</sequence>
<evidence type="ECO:0000313" key="2">
    <source>
        <dbReference type="Proteomes" id="UP000494363"/>
    </source>
</evidence>
<organism evidence="1 2">
    <name type="scientific">Paraburkholderia humisilvae</name>
    <dbReference type="NCBI Taxonomy" id="627669"/>
    <lineage>
        <taxon>Bacteria</taxon>
        <taxon>Pseudomonadati</taxon>
        <taxon>Pseudomonadota</taxon>
        <taxon>Betaproteobacteria</taxon>
        <taxon>Burkholderiales</taxon>
        <taxon>Burkholderiaceae</taxon>
        <taxon>Paraburkholderia</taxon>
    </lineage>
</organism>
<dbReference type="AlphaFoldDB" id="A0A6J5E3Q3"/>
<reference evidence="1 2" key="1">
    <citation type="submission" date="2020-04" db="EMBL/GenBank/DDBJ databases">
        <authorList>
            <person name="De Canck E."/>
        </authorList>
    </citation>
    <scope>NUCLEOTIDE SEQUENCE [LARGE SCALE GENOMIC DNA]</scope>
    <source>
        <strain evidence="1 2">LMG 29542</strain>
    </source>
</reference>
<gene>
    <name evidence="1" type="ORF">LMG29542_03702</name>
</gene>
<dbReference type="EMBL" id="CADIKH010000016">
    <property type="protein sequence ID" value="CAB3759906.1"/>
    <property type="molecule type" value="Genomic_DNA"/>
</dbReference>
<accession>A0A6J5E3Q3</accession>
<name>A0A6J5E3Q3_9BURK</name>
<protein>
    <submittedName>
        <fullName evidence="1">Uncharacterized protein</fullName>
    </submittedName>
</protein>
<evidence type="ECO:0000313" key="1">
    <source>
        <dbReference type="EMBL" id="CAB3759906.1"/>
    </source>
</evidence>
<keyword evidence="2" id="KW-1185">Reference proteome</keyword>
<proteinExistence type="predicted"/>